<accession>A0ABY6Z5T4</accession>
<dbReference type="RefSeq" id="WP_268045566.1">
    <property type="nucleotide sequence ID" value="NZ_CP104064.1"/>
</dbReference>
<organism evidence="1 2">
    <name type="scientific">Alicyclobacillus dauci</name>
    <dbReference type="NCBI Taxonomy" id="1475485"/>
    <lineage>
        <taxon>Bacteria</taxon>
        <taxon>Bacillati</taxon>
        <taxon>Bacillota</taxon>
        <taxon>Bacilli</taxon>
        <taxon>Bacillales</taxon>
        <taxon>Alicyclobacillaceae</taxon>
        <taxon>Alicyclobacillus</taxon>
    </lineage>
</organism>
<keyword evidence="2" id="KW-1185">Reference proteome</keyword>
<gene>
    <name evidence="1" type="ORF">NZD86_05910</name>
</gene>
<name>A0ABY6Z5T4_9BACL</name>
<proteinExistence type="predicted"/>
<dbReference type="EMBL" id="CP104064">
    <property type="protein sequence ID" value="WAH38023.1"/>
    <property type="molecule type" value="Genomic_DNA"/>
</dbReference>
<dbReference type="Proteomes" id="UP001164803">
    <property type="component" value="Chromosome"/>
</dbReference>
<sequence length="91" mass="9370">MTVRPADAGSVPNAINALGTGFKTSWDGNTHTWSITAPSVDASKIAGGVGTGNTSIVINGVTVKKINTFSHLDPAGGKNAVQTTYFPLLRK</sequence>
<protein>
    <submittedName>
        <fullName evidence="1">Uncharacterized protein</fullName>
    </submittedName>
</protein>
<reference evidence="1" key="1">
    <citation type="submission" date="2022-08" db="EMBL/GenBank/DDBJ databases">
        <title>Alicyclobacillus dauci DSM2870, complete genome.</title>
        <authorList>
            <person name="Wang Q."/>
            <person name="Cai R."/>
            <person name="Wang Z."/>
        </authorList>
    </citation>
    <scope>NUCLEOTIDE SEQUENCE</scope>
    <source>
        <strain evidence="1">DSM 28700</strain>
    </source>
</reference>
<evidence type="ECO:0000313" key="1">
    <source>
        <dbReference type="EMBL" id="WAH38023.1"/>
    </source>
</evidence>
<evidence type="ECO:0000313" key="2">
    <source>
        <dbReference type="Proteomes" id="UP001164803"/>
    </source>
</evidence>